<protein>
    <submittedName>
        <fullName evidence="3">Uncharacterized protein</fullName>
    </submittedName>
</protein>
<keyword evidence="4" id="KW-1185">Reference proteome</keyword>
<feature type="compositionally biased region" description="Basic and acidic residues" evidence="2">
    <location>
        <begin position="670"/>
        <end position="684"/>
    </location>
</feature>
<sequence length="719" mass="82497">MPQNSQRSTEEYNRVREALEVTKQELIELQTLCQSMVIEEQVKRKDHEVLGQEKADLKNKIEEKDRELAQRDAEVQTLRRASSDQKIDLDHIERALKEEQNMVSILNGTVKAQGEELNLLKLETEIVVNEKTRALTKAYTQSAGLKDEWRKIKAELGLQNSELEQTKLRQVELDSSLEILNDVVHARCREVDALRDGRKDVEILLNEKNEAVITARKIATDLENELWRIQEERNEERESLEETQEQLTQLQASYHIIATEGQVKKHDLQMLTQEKADLETIIEEKNRGLAQKEIELQTIRGISSALEKDLHSTKQAFDEKENSIRILKDTLEAQDKDLEAFRREAEINIKEKTRELAEAYAQSAELKDEWQKMKAELRLQNTDLDQIKRQQTELNSSLEILNNVLYVLNESKAFVRILEDILEVQSKQLEVLKQEKGTVIEENRQALGVIYELKDELRKIEAEHKQQDFELEQTKQRQADFTSSLETLHSVVHTRCLVLDGFEDEKSIAEAAEKSKNGVVITARAGGEAKNLPQIQEEQSGLETTVVQHLANLSIDPGRSVIAEDRRHELDTSNNAKSSETQDQDNYRSSKFQGLVDGRRDKKYSTQLEETQESLSKEVYSYQNKLQRAMPKADALETSKSESEKKLQTTSDRNVVLQTQLLLLQSDIAQQERESQDASERQPDDGACADISALEKRPALWGGLKKSFRGTDVKAKLAR</sequence>
<dbReference type="AlphaFoldDB" id="A0A1Q3E2E0"/>
<evidence type="ECO:0000313" key="4">
    <source>
        <dbReference type="Proteomes" id="UP000188533"/>
    </source>
</evidence>
<feature type="compositionally biased region" description="Polar residues" evidence="2">
    <location>
        <begin position="572"/>
        <end position="581"/>
    </location>
</feature>
<accession>A0A1Q3E2E0</accession>
<keyword evidence="1" id="KW-0175">Coiled coil</keyword>
<feature type="region of interest" description="Disordered" evidence="2">
    <location>
        <begin position="630"/>
        <end position="651"/>
    </location>
</feature>
<evidence type="ECO:0000256" key="2">
    <source>
        <dbReference type="SAM" id="MobiDB-lite"/>
    </source>
</evidence>
<feature type="coiled-coil region" evidence="1">
    <location>
        <begin position="205"/>
        <end position="295"/>
    </location>
</feature>
<feature type="coiled-coil region" evidence="1">
    <location>
        <begin position="5"/>
        <end position="81"/>
    </location>
</feature>
<evidence type="ECO:0000256" key="1">
    <source>
        <dbReference type="SAM" id="Coils"/>
    </source>
</evidence>
<organism evidence="3 4">
    <name type="scientific">Lentinula edodes</name>
    <name type="common">Shiitake mushroom</name>
    <name type="synonym">Lentinus edodes</name>
    <dbReference type="NCBI Taxonomy" id="5353"/>
    <lineage>
        <taxon>Eukaryota</taxon>
        <taxon>Fungi</taxon>
        <taxon>Dikarya</taxon>
        <taxon>Basidiomycota</taxon>
        <taxon>Agaricomycotina</taxon>
        <taxon>Agaricomycetes</taxon>
        <taxon>Agaricomycetidae</taxon>
        <taxon>Agaricales</taxon>
        <taxon>Marasmiineae</taxon>
        <taxon>Omphalotaceae</taxon>
        <taxon>Lentinula</taxon>
    </lineage>
</organism>
<feature type="region of interest" description="Disordered" evidence="2">
    <location>
        <begin position="668"/>
        <end position="690"/>
    </location>
</feature>
<reference evidence="3 4" key="2">
    <citation type="submission" date="2017-02" db="EMBL/GenBank/DDBJ databases">
        <title>A genome survey and senescence transcriptome analysis in Lentinula edodes.</title>
        <authorList>
            <person name="Sakamoto Y."/>
            <person name="Nakade K."/>
            <person name="Sato S."/>
            <person name="Yoshida Y."/>
            <person name="Miyazaki K."/>
            <person name="Natsume S."/>
            <person name="Konno N."/>
        </authorList>
    </citation>
    <scope>NUCLEOTIDE SEQUENCE [LARGE SCALE GENOMIC DNA]</scope>
    <source>
        <strain evidence="3 4">NBRC 111202</strain>
    </source>
</reference>
<evidence type="ECO:0000313" key="3">
    <source>
        <dbReference type="EMBL" id="GAW01326.1"/>
    </source>
</evidence>
<proteinExistence type="predicted"/>
<dbReference type="STRING" id="5353.A0A1Q3E2E0"/>
<dbReference type="Proteomes" id="UP000188533">
    <property type="component" value="Unassembled WGS sequence"/>
</dbReference>
<dbReference type="EMBL" id="BDGU01000059">
    <property type="protein sequence ID" value="GAW01326.1"/>
    <property type="molecule type" value="Genomic_DNA"/>
</dbReference>
<feature type="coiled-coil region" evidence="1">
    <location>
        <begin position="324"/>
        <end position="477"/>
    </location>
</feature>
<reference evidence="3 4" key="1">
    <citation type="submission" date="2016-08" db="EMBL/GenBank/DDBJ databases">
        <authorList>
            <consortium name="Lentinula edodes genome sequencing consortium"/>
            <person name="Sakamoto Y."/>
            <person name="Nakade K."/>
            <person name="Sato S."/>
            <person name="Yoshida Y."/>
            <person name="Miyazaki K."/>
            <person name="Natsume S."/>
            <person name="Konno N."/>
        </authorList>
    </citation>
    <scope>NUCLEOTIDE SEQUENCE [LARGE SCALE GENOMIC DNA]</scope>
    <source>
        <strain evidence="3 4">NBRC 111202</strain>
    </source>
</reference>
<name>A0A1Q3E2E0_LENED</name>
<feature type="compositionally biased region" description="Basic and acidic residues" evidence="2">
    <location>
        <begin position="634"/>
        <end position="647"/>
    </location>
</feature>
<feature type="region of interest" description="Disordered" evidence="2">
    <location>
        <begin position="566"/>
        <end position="615"/>
    </location>
</feature>
<gene>
    <name evidence="3" type="ORF">LENED_002916</name>
</gene>
<comment type="caution">
    <text evidence="3">The sequence shown here is derived from an EMBL/GenBank/DDBJ whole genome shotgun (WGS) entry which is preliminary data.</text>
</comment>